<evidence type="ECO:0000256" key="1">
    <source>
        <dbReference type="SAM" id="MobiDB-lite"/>
    </source>
</evidence>
<feature type="transmembrane region" description="Helical" evidence="2">
    <location>
        <begin position="1124"/>
        <end position="1142"/>
    </location>
</feature>
<feature type="transmembrane region" description="Helical" evidence="2">
    <location>
        <begin position="343"/>
        <end position="363"/>
    </location>
</feature>
<feature type="transmembrane region" description="Helical" evidence="2">
    <location>
        <begin position="506"/>
        <end position="522"/>
    </location>
</feature>
<dbReference type="PROSITE" id="PS51257">
    <property type="entry name" value="PROKAR_LIPOPROTEIN"/>
    <property type="match status" value="1"/>
</dbReference>
<feature type="chain" id="PRO_5029883036" description="Piezo non-specific cation channel R-Ras-binding domain-containing protein" evidence="3">
    <location>
        <begin position="26"/>
        <end position="2520"/>
    </location>
</feature>
<feature type="domain" description="Piezo THU9 and anchor" evidence="5">
    <location>
        <begin position="1752"/>
        <end position="1819"/>
    </location>
</feature>
<feature type="transmembrane region" description="Helical" evidence="2">
    <location>
        <begin position="1865"/>
        <end position="1884"/>
    </location>
</feature>
<feature type="domain" description="Piezo non-specific cation channel cap" evidence="4">
    <location>
        <begin position="2109"/>
        <end position="2399"/>
    </location>
</feature>
<keyword evidence="3" id="KW-0732">Signal</keyword>
<sequence length="2520" mass="279054">MLPLRSPIPPLLGLVIFAMVVAVSCVEGSTVPGIGYLLISLSLLAYRAWPRLSIGPLPVISYVACIPIILLVLQGGLYSTTYASVYFGSSQVGWYVVGGLVLALLLPDCFDIYPVAFQKLSLPIASVPPLFRYSPHCSISKIKLKKLILIYTWIQGFIMYTLSLPGGVADAMNRTLWMPQMVGSPMVKEYKLENPAGFQMNFTVMLFSAAGLAMQAFLLPWFIQPYEPFTKQWYLLPTLRHASFEASQAEPASSSFPTPATSAALEHSASGLTYRARKMSPSTIQDGDALSAAEAGLAGNVAPKAKKRSWISRAWAAFLDTIALSVGAPFILLLWAVVVPSTLATPLLIGGCALLLLPALVGTRTVYGCIVCYAGFLALLSIVCSIPWTFAQKVTTDSQTFFLKSIGIHFYNFGDNAQVGWRFLALSLQLLFTCVLAAIWRWQFGTSPKQVDNSSDESVLPRWMRGRTAQYLWKTVRRVLTHADFAVVCVLIIVMTVLGVTNESNVYILIYLFFALVLIVQPEGFIKRVVTLGLIVSSVVCCAVSMEYAIWDYSYFSLDPFPNVFVPAIAHLCVFLVAILPDRLPPSHDLHRASTPIGAFLREHWTVISRIAVYIALFWTLWVALTKPVDVFSIAMLAIFVVQIAIYQLLFKNSQRYRGIIVVNYALAYFCIAVVGWRCVALYPSIYDSLTRNLSYPLYSELGINKSAEGIWKTALTAFSAVVCMRMVRFASSLLVLDDFDQTTGGDVDLSKDERSTGMRVFESLIVYTARILPSVVMYCIFLFSVFETSLASVVLMIVAAILLFLGRGWGTLNVVVSLAVSIFFILQYVFRFSFTEDSIASDTEQWLGFSWTGASVGRNIGILILCVVQRNIDYTARHGLSPWGQKPLEISSSSLAFYTPPLAASTLMLAAGARSNIYSYIYYIMAACIMSAMKGGASLRIRRLWIVSLVLVCIIVQLILRLWYPPWWTEQPARFDGGWFCGSPWIQADGAYTASCQDDWQRFLVAPGSLEGYTELQLYGGSTPSNIMTMKAIPGAALIWELTSLWIIVMLMRNIRVGLSGNLASAATSRLIRQNAVLSLDKTAMSGARSPGKWSILAMRLWIYVVWLLTFLSSFAYVMETNVITDVMLCMFIFFQVLGLGKSHGGVTLPFPFGYGPVLLTLCAALIQLRIYNSVGYDVIENQFIEEVQSRKAKARRFINEFNANLYVLSRQATCTIGGLAAKLQRVRQKVDTFVDVNQKGFDVTVTTRLAAKNRMSVSRDNLDEVNRDDDKTGFREVETMLVEHLRMDGFSDMESHQALEVCHKHPHEAEALLSDVLLNYSERQKESYEDEPPGILASAWQWLEQTLENGTNSMRFLEDYRAADPQTLHTRAGGLLEVAMKYLASSTVFPVYLMIALDFLVATSIFDAVRVMFILWFTPRWPLQPRWVWEVLIIATALWFIVRMAYQTPLLCGAASTDSNFGIFWRFGSSATSPVTFEGGYGNPRMSTIFSCPKYVDVGWDVWIGFAKVTGESALPRQRSSGIFGYVWADALLLLALYFHKWSLQLCGLWDFVEVADPHKESSAILVPRDYMGVFDPDSLEDVEHEMNPAPVDTSEGAGLLTCGDDVPMRRTTTVFQSLGSSSVSDSDYISATSTSIGSFVDLDGVPLTSVGYAELSRYATSRYMCDEDVQGRCVPVWSSDLVGVSKLIDGYRRMRWLAQAVYANNETLRLTHYEQEALPIAIAGSRRTDWLAKIFDYIDPFAAHKVGCDYYIPMFLLALFLWVWCILTYHQMSGDTGEDVLGALKSNKFSASLAVLMISHLVLIVLDRAYYRASCMSDTGTIDVDLSHVDTPFTAGDNLNDTSIDLCRDSVKRKTTRTAMGWFIFRVILLIAIILALHITILCNLVPNNDASAFTPVVQNWAMSIYYLVFVQYLVVSLKQLRDGVPRIWYDSLRPAKSWNAIRNTVAGYAFSIYKVIPFLQEVRTTVDWTVTPTSLDLSQYFLLEDAHNNFWDVSQEMDDRRENWPAERKKFWWEKCMSGCGLTIILVIIIVLPIMIFSTFSPFSKNAYVTEASMKVSLNIQTCAGDCESPYYIFQDLYSAPILHSRLVTGSAATKFLQTQPGVSTEAAVQNITFPLGSSSMIQASPNKVKSIVDLLGADSLAENLRVEMKLSVSWSRSNSVGYTSSGEFDMGLCGCDASVVPTSGNLCDDCSMGSYPLDFEDFRKSISTVVENPASRVLFPNFGPSVIHIDTTNTATWNSYLSDPTMWYSLEASISGSQGNPFASMGSTQYDSCPGGGGGVVCSGSENSGFDGVSFTLMLDKVFGGNEVGGFLSLGILGFYVTIIYAIGQFIRVMFQDSSQKVIYSEIPNPQELLDLIGGVAIAQVYGDMRREFTMYNCLVKILRSPETLIAVGGADLTGYGAHRTDQPPYPDLLGPLDNHPPPPGSQSSNEHPNTDANAGNEEARQNTEANDGNEEARQNTEANAGLMPANLAGSAEVPMRPRARSTNSLPAMDQECDRTLGYGAADKVSVQSVG</sequence>
<feature type="transmembrane region" description="Helical" evidence="2">
    <location>
        <begin position="12"/>
        <end position="39"/>
    </location>
</feature>
<feature type="transmembrane region" description="Helical" evidence="2">
    <location>
        <begin position="370"/>
        <end position="390"/>
    </location>
</feature>
<dbReference type="PANTHER" id="PTHR13167">
    <property type="entry name" value="PIEZO-TYPE MECHANOSENSITIVE ION CHANNEL COMPONENT"/>
    <property type="match status" value="1"/>
</dbReference>
<feature type="transmembrane region" description="Helical" evidence="2">
    <location>
        <begin position="631"/>
        <end position="650"/>
    </location>
</feature>
<keyword evidence="2" id="KW-0472">Membrane</keyword>
<feature type="transmembrane region" description="Helical" evidence="2">
    <location>
        <begin position="1904"/>
        <end position="1921"/>
    </location>
</feature>
<feature type="transmembrane region" description="Helical" evidence="2">
    <location>
        <begin position="1154"/>
        <end position="1173"/>
    </location>
</feature>
<feature type="transmembrane region" description="Helical" evidence="2">
    <location>
        <begin position="1393"/>
        <end position="1417"/>
    </location>
</feature>
<feature type="transmembrane region" description="Helical" evidence="2">
    <location>
        <begin position="1753"/>
        <end position="1772"/>
    </location>
</feature>
<feature type="transmembrane region" description="Helical" evidence="2">
    <location>
        <begin position="2020"/>
        <end position="2041"/>
    </location>
</feature>
<reference evidence="6 7" key="1">
    <citation type="submission" date="2020-04" db="EMBL/GenBank/DDBJ databases">
        <title>Perkinsus chesapeaki whole genome sequence.</title>
        <authorList>
            <person name="Bogema D.R."/>
        </authorList>
    </citation>
    <scope>NUCLEOTIDE SEQUENCE [LARGE SCALE GENOMIC DNA]</scope>
    <source>
        <strain evidence="6">ATCC PRA-425</strain>
    </source>
</reference>
<dbReference type="InterPro" id="IPR056770">
    <property type="entry name" value="Piezo_THU9_anchor"/>
</dbReference>
<feature type="transmembrane region" description="Helical" evidence="2">
    <location>
        <begin position="529"/>
        <end position="551"/>
    </location>
</feature>
<comment type="caution">
    <text evidence="6">The sequence shown here is derived from an EMBL/GenBank/DDBJ whole genome shotgun (WGS) entry which is preliminary data.</text>
</comment>
<feature type="transmembrane region" description="Helical" evidence="2">
    <location>
        <begin position="921"/>
        <end position="938"/>
    </location>
</feature>
<evidence type="ECO:0008006" key="8">
    <source>
        <dbReference type="Google" id="ProtNLM"/>
    </source>
</evidence>
<evidence type="ECO:0000256" key="3">
    <source>
        <dbReference type="SAM" id="SignalP"/>
    </source>
</evidence>
<feature type="transmembrane region" description="Helical" evidence="2">
    <location>
        <begin position="1098"/>
        <end position="1118"/>
    </location>
</feature>
<evidence type="ECO:0000256" key="2">
    <source>
        <dbReference type="SAM" id="Phobius"/>
    </source>
</evidence>
<name>A0A7J6MMY5_PERCH</name>
<proteinExistence type="predicted"/>
<feature type="transmembrane region" description="Helical" evidence="2">
    <location>
        <begin position="419"/>
        <end position="440"/>
    </location>
</feature>
<feature type="signal peptide" evidence="3">
    <location>
        <begin position="1"/>
        <end position="25"/>
    </location>
</feature>
<keyword evidence="2" id="KW-0812">Transmembrane</keyword>
<dbReference type="OrthoDB" id="248120at2759"/>
<dbReference type="Pfam" id="PF24874">
    <property type="entry name" value="Piezo_THU9_anchor"/>
    <property type="match status" value="2"/>
</dbReference>
<feature type="transmembrane region" description="Helical" evidence="2">
    <location>
        <begin position="148"/>
        <end position="168"/>
    </location>
</feature>
<keyword evidence="2" id="KW-1133">Transmembrane helix</keyword>
<dbReference type="GO" id="GO:0071260">
    <property type="term" value="P:cellular response to mechanical stimulus"/>
    <property type="evidence" value="ECO:0007669"/>
    <property type="project" value="TreeGrafter"/>
</dbReference>
<feature type="transmembrane region" description="Helical" evidence="2">
    <location>
        <begin position="2313"/>
        <end position="2336"/>
    </location>
</feature>
<feature type="region of interest" description="Disordered" evidence="1">
    <location>
        <begin position="2407"/>
        <end position="2501"/>
    </location>
</feature>
<feature type="transmembrane region" description="Helical" evidence="2">
    <location>
        <begin position="605"/>
        <end position="625"/>
    </location>
</feature>
<dbReference type="InterPro" id="IPR031334">
    <property type="entry name" value="Piezo_cap_dom"/>
</dbReference>
<accession>A0A7J6MMY5</accession>
<feature type="transmembrane region" description="Helical" evidence="2">
    <location>
        <begin position="813"/>
        <end position="835"/>
    </location>
</feature>
<feature type="transmembrane region" description="Helical" evidence="2">
    <location>
        <begin position="847"/>
        <end position="869"/>
    </location>
</feature>
<evidence type="ECO:0000313" key="6">
    <source>
        <dbReference type="EMBL" id="KAF4672943.1"/>
    </source>
</evidence>
<feature type="transmembrane region" description="Helical" evidence="2">
    <location>
        <begin position="945"/>
        <end position="965"/>
    </location>
</feature>
<dbReference type="GO" id="GO:0005261">
    <property type="term" value="F:monoatomic cation channel activity"/>
    <property type="evidence" value="ECO:0007669"/>
    <property type="project" value="TreeGrafter"/>
</dbReference>
<evidence type="ECO:0000259" key="4">
    <source>
        <dbReference type="Pfam" id="PF12166"/>
    </source>
</evidence>
<dbReference type="EMBL" id="JAAPAO010000095">
    <property type="protein sequence ID" value="KAF4672943.1"/>
    <property type="molecule type" value="Genomic_DNA"/>
</dbReference>
<protein>
    <recommendedName>
        <fullName evidence="8">Piezo non-specific cation channel R-Ras-binding domain-containing protein</fullName>
    </recommendedName>
</protein>
<feature type="compositionally biased region" description="Polar residues" evidence="1">
    <location>
        <begin position="2431"/>
        <end position="2443"/>
    </location>
</feature>
<gene>
    <name evidence="6" type="ORF">FOL47_011213</name>
</gene>
<feature type="transmembrane region" description="Helical" evidence="2">
    <location>
        <begin position="59"/>
        <end position="80"/>
    </location>
</feature>
<dbReference type="Pfam" id="PF12166">
    <property type="entry name" value="Piezo_cap"/>
    <property type="match status" value="1"/>
</dbReference>
<dbReference type="Proteomes" id="UP000591131">
    <property type="component" value="Unassembled WGS sequence"/>
</dbReference>
<keyword evidence="7" id="KW-1185">Reference proteome</keyword>
<feature type="transmembrane region" description="Helical" evidence="2">
    <location>
        <begin position="314"/>
        <end position="337"/>
    </location>
</feature>
<dbReference type="GO" id="GO:0008381">
    <property type="term" value="F:mechanosensitive monoatomic ion channel activity"/>
    <property type="evidence" value="ECO:0007669"/>
    <property type="project" value="InterPro"/>
</dbReference>
<feature type="transmembrane region" description="Helical" evidence="2">
    <location>
        <begin position="479"/>
        <end position="500"/>
    </location>
</feature>
<dbReference type="PANTHER" id="PTHR13167:SF25">
    <property type="entry name" value="PIEZO-TYPE MECHANOSENSITIVE ION CHANNEL COMPONENT"/>
    <property type="match status" value="1"/>
</dbReference>
<organism evidence="6 7">
    <name type="scientific">Perkinsus chesapeaki</name>
    <name type="common">Clam parasite</name>
    <name type="synonym">Perkinsus andrewsi</name>
    <dbReference type="NCBI Taxonomy" id="330153"/>
    <lineage>
        <taxon>Eukaryota</taxon>
        <taxon>Sar</taxon>
        <taxon>Alveolata</taxon>
        <taxon>Perkinsozoa</taxon>
        <taxon>Perkinsea</taxon>
        <taxon>Perkinsida</taxon>
        <taxon>Perkinsidae</taxon>
        <taxon>Perkinsus</taxon>
    </lineage>
</organism>
<feature type="transmembrane region" description="Helical" evidence="2">
    <location>
        <begin position="92"/>
        <end position="113"/>
    </location>
</feature>
<feature type="transmembrane region" description="Helical" evidence="2">
    <location>
        <begin position="1033"/>
        <end position="1053"/>
    </location>
</feature>
<dbReference type="GO" id="GO:0016020">
    <property type="term" value="C:membrane"/>
    <property type="evidence" value="ECO:0007669"/>
    <property type="project" value="InterPro"/>
</dbReference>
<feature type="transmembrane region" description="Helical" evidence="2">
    <location>
        <begin position="563"/>
        <end position="584"/>
    </location>
</feature>
<feature type="transmembrane region" description="Helical" evidence="2">
    <location>
        <begin position="202"/>
        <end position="223"/>
    </location>
</feature>
<feature type="transmembrane region" description="Helical" evidence="2">
    <location>
        <begin position="1429"/>
        <end position="1448"/>
    </location>
</feature>
<feature type="domain" description="Piezo THU9 and anchor" evidence="5">
    <location>
        <begin position="1865"/>
        <end position="2042"/>
    </location>
</feature>
<evidence type="ECO:0000259" key="5">
    <source>
        <dbReference type="Pfam" id="PF24874"/>
    </source>
</evidence>
<feature type="transmembrane region" description="Helical" evidence="2">
    <location>
        <begin position="1792"/>
        <end position="1809"/>
    </location>
</feature>
<dbReference type="GO" id="GO:0042391">
    <property type="term" value="P:regulation of membrane potential"/>
    <property type="evidence" value="ECO:0007669"/>
    <property type="project" value="TreeGrafter"/>
</dbReference>
<evidence type="ECO:0000313" key="7">
    <source>
        <dbReference type="Proteomes" id="UP000591131"/>
    </source>
</evidence>
<feature type="transmembrane region" description="Helical" evidence="2">
    <location>
        <begin position="662"/>
        <end position="686"/>
    </location>
</feature>
<dbReference type="InterPro" id="IPR027272">
    <property type="entry name" value="Piezo"/>
</dbReference>
<dbReference type="GO" id="GO:0050982">
    <property type="term" value="P:detection of mechanical stimulus"/>
    <property type="evidence" value="ECO:0007669"/>
    <property type="project" value="TreeGrafter"/>
</dbReference>
<feature type="transmembrane region" description="Helical" evidence="2">
    <location>
        <begin position="790"/>
        <end position="806"/>
    </location>
</feature>